<comment type="similarity">
    <text evidence="5">Belongs to the FMN-dependent alpha-hydroxy acid dehydrogenase family.</text>
</comment>
<feature type="binding site" evidence="7">
    <location>
        <begin position="329"/>
        <end position="333"/>
    </location>
    <ligand>
        <name>FMN</name>
        <dbReference type="ChEBI" id="CHEBI:58210"/>
    </ligand>
</feature>
<keyword evidence="2 7" id="KW-0285">Flavoprotein</keyword>
<dbReference type="GO" id="GO:0016614">
    <property type="term" value="F:oxidoreductase activity, acting on CH-OH group of donors"/>
    <property type="evidence" value="ECO:0007669"/>
    <property type="project" value="UniProtKB-ARBA"/>
</dbReference>
<sequence length="409" mass="44121">MAGDILTSDPITISQIEAIARQKLSDNVYNYYSCGADDQTTLERNQADFDRWGFSISIVSKIRPLIILVLPRVLRDVSQVDTSTELFGYRFPFPVGVAPSAMQRLASPEGELDVARAAASMGINLTLSSNSTTSLEDVMSARHQIGKETAAPFWFQIYLASDLDLSVPLIKRAEEAGYEALVLTVDTPVLGNRINERQTPLILPEGLHLANIQKNGAKGSRKPSFNREIMDARTAKQANDLMQAAGSTANSASLTWSSTIKFLRQTTDMKIILKGIMAPEDAQLAVECGTDAIIVSNHGGRQLDGVPSTIQALPGIVDVAKGKIPIILDGGIRRGSDVFKALALGADFVLVGRPALWGLAFNGREGVEAVMNILERELSRTMALAGTAKVGDICSAFLRYTEGGRLSKI</sequence>
<dbReference type="Gene3D" id="3.20.20.70">
    <property type="entry name" value="Aldolase class I"/>
    <property type="match status" value="1"/>
</dbReference>
<dbReference type="PIRSF" id="PIRSF000138">
    <property type="entry name" value="Al-hdrx_acd_dh"/>
    <property type="match status" value="1"/>
</dbReference>
<evidence type="ECO:0000256" key="1">
    <source>
        <dbReference type="ARBA" id="ARBA00001917"/>
    </source>
</evidence>
<feature type="binding site" evidence="7">
    <location>
        <position position="184"/>
    </location>
    <ligand>
        <name>FMN</name>
        <dbReference type="ChEBI" id="CHEBI:58210"/>
    </ligand>
</feature>
<dbReference type="GeneID" id="83175147"/>
<dbReference type="EMBL" id="JAPQKR010000004">
    <property type="protein sequence ID" value="KAJ5218685.1"/>
    <property type="molecule type" value="Genomic_DNA"/>
</dbReference>
<comment type="caution">
    <text evidence="9">The sequence shown here is derived from an EMBL/GenBank/DDBJ whole genome shotgun (WGS) entry which is preliminary data.</text>
</comment>
<reference evidence="9" key="1">
    <citation type="submission" date="2022-12" db="EMBL/GenBank/DDBJ databases">
        <authorList>
            <person name="Petersen C."/>
        </authorList>
    </citation>
    <scope>NUCLEOTIDE SEQUENCE</scope>
    <source>
        <strain evidence="9">IBT 15544</strain>
    </source>
</reference>
<feature type="binding site" evidence="7">
    <location>
        <position position="296"/>
    </location>
    <ligand>
        <name>FMN</name>
        <dbReference type="ChEBI" id="CHEBI:58210"/>
    </ligand>
</feature>
<dbReference type="AlphaFoldDB" id="A0A9W9NF05"/>
<accession>A0A9W9NF05</accession>
<proteinExistence type="inferred from homology"/>
<dbReference type="Proteomes" id="UP001150904">
    <property type="component" value="Unassembled WGS sequence"/>
</dbReference>
<evidence type="ECO:0000256" key="2">
    <source>
        <dbReference type="ARBA" id="ARBA00022630"/>
    </source>
</evidence>
<keyword evidence="10" id="KW-1185">Reference proteome</keyword>
<evidence type="ECO:0000256" key="5">
    <source>
        <dbReference type="ARBA" id="ARBA00024042"/>
    </source>
</evidence>
<evidence type="ECO:0000256" key="3">
    <source>
        <dbReference type="ARBA" id="ARBA00022643"/>
    </source>
</evidence>
<dbReference type="InterPro" id="IPR000262">
    <property type="entry name" value="FMN-dep_DH"/>
</dbReference>
<comment type="cofactor">
    <cofactor evidence="1">
        <name>FMN</name>
        <dbReference type="ChEBI" id="CHEBI:58210"/>
    </cofactor>
</comment>
<dbReference type="PANTHER" id="PTHR10578">
    <property type="entry name" value="S -2-HYDROXY-ACID OXIDASE-RELATED"/>
    <property type="match status" value="1"/>
</dbReference>
<evidence type="ECO:0000313" key="9">
    <source>
        <dbReference type="EMBL" id="KAJ5218685.1"/>
    </source>
</evidence>
<feature type="binding site" evidence="7">
    <location>
        <position position="128"/>
    </location>
    <ligand>
        <name>FMN</name>
        <dbReference type="ChEBI" id="CHEBI:58210"/>
    </ligand>
</feature>
<evidence type="ECO:0000259" key="8">
    <source>
        <dbReference type="PROSITE" id="PS51349"/>
    </source>
</evidence>
<reference evidence="9" key="2">
    <citation type="journal article" date="2023" name="IMA Fungus">
        <title>Comparative genomic study of the Penicillium genus elucidates a diverse pangenome and 15 lateral gene transfer events.</title>
        <authorList>
            <person name="Petersen C."/>
            <person name="Sorensen T."/>
            <person name="Nielsen M.R."/>
            <person name="Sondergaard T.E."/>
            <person name="Sorensen J.L."/>
            <person name="Fitzpatrick D.A."/>
            <person name="Frisvad J.C."/>
            <person name="Nielsen K.L."/>
        </authorList>
    </citation>
    <scope>NUCLEOTIDE SEQUENCE</scope>
    <source>
        <strain evidence="9">IBT 15544</strain>
    </source>
</reference>
<dbReference type="PANTHER" id="PTHR10578:SF149">
    <property type="entry name" value="2-HYDROXYACID OXIDASE 2"/>
    <property type="match status" value="1"/>
</dbReference>
<dbReference type="InterPro" id="IPR012133">
    <property type="entry name" value="Alpha-hydoxy_acid_DH_FMN"/>
</dbReference>
<dbReference type="RefSeq" id="XP_058313258.1">
    <property type="nucleotide sequence ID" value="XM_058447847.1"/>
</dbReference>
<feature type="binding site" evidence="7">
    <location>
        <position position="158"/>
    </location>
    <ligand>
        <name>FMN</name>
        <dbReference type="ChEBI" id="CHEBI:58210"/>
    </ligand>
</feature>
<feature type="binding site" evidence="7">
    <location>
        <position position="274"/>
    </location>
    <ligand>
        <name>FMN</name>
        <dbReference type="ChEBI" id="CHEBI:58210"/>
    </ligand>
</feature>
<feature type="active site" description="Proton acceptor" evidence="6">
    <location>
        <position position="298"/>
    </location>
</feature>
<dbReference type="InterPro" id="IPR037396">
    <property type="entry name" value="FMN_HAD"/>
</dbReference>
<dbReference type="InterPro" id="IPR013785">
    <property type="entry name" value="Aldolase_TIM"/>
</dbReference>
<dbReference type="FunFam" id="3.20.20.70:FF:000029">
    <property type="entry name" value="L-lactate dehydrogenase"/>
    <property type="match status" value="1"/>
</dbReference>
<keyword evidence="4" id="KW-0560">Oxidoreductase</keyword>
<dbReference type="Pfam" id="PF01070">
    <property type="entry name" value="FMN_dh"/>
    <property type="match status" value="1"/>
</dbReference>
<dbReference type="InterPro" id="IPR008259">
    <property type="entry name" value="FMN_hydac_DH_AS"/>
</dbReference>
<dbReference type="SUPFAM" id="SSF51395">
    <property type="entry name" value="FMN-linked oxidoreductases"/>
    <property type="match status" value="1"/>
</dbReference>
<evidence type="ECO:0000256" key="4">
    <source>
        <dbReference type="ARBA" id="ARBA00023002"/>
    </source>
</evidence>
<name>A0A9W9NF05_9EURO</name>
<dbReference type="GO" id="GO:0010181">
    <property type="term" value="F:FMN binding"/>
    <property type="evidence" value="ECO:0007669"/>
    <property type="project" value="InterPro"/>
</dbReference>
<evidence type="ECO:0000256" key="7">
    <source>
        <dbReference type="PIRSR" id="PIRSR000138-2"/>
    </source>
</evidence>
<feature type="domain" description="FMN hydroxy acid dehydrogenase" evidence="8">
    <location>
        <begin position="5"/>
        <end position="403"/>
    </location>
</feature>
<feature type="binding site" evidence="7">
    <location>
        <position position="298"/>
    </location>
    <ligand>
        <name>glyoxylate</name>
        <dbReference type="ChEBI" id="CHEBI:36655"/>
    </ligand>
</feature>
<dbReference type="PROSITE" id="PS51349">
    <property type="entry name" value="FMN_HYDROXY_ACID_DH_2"/>
    <property type="match status" value="1"/>
</dbReference>
<feature type="binding site" evidence="7">
    <location>
        <position position="301"/>
    </location>
    <ligand>
        <name>glyoxylate</name>
        <dbReference type="ChEBI" id="CHEBI:36655"/>
    </ligand>
</feature>
<organism evidence="9 10">
    <name type="scientific">Penicillium cinerascens</name>
    <dbReference type="NCBI Taxonomy" id="70096"/>
    <lineage>
        <taxon>Eukaryota</taxon>
        <taxon>Fungi</taxon>
        <taxon>Dikarya</taxon>
        <taxon>Ascomycota</taxon>
        <taxon>Pezizomycotina</taxon>
        <taxon>Eurotiomycetes</taxon>
        <taxon>Eurotiomycetidae</taxon>
        <taxon>Eurotiales</taxon>
        <taxon>Aspergillaceae</taxon>
        <taxon>Penicillium</taxon>
    </lineage>
</organism>
<gene>
    <name evidence="9" type="ORF">N7498_000784</name>
</gene>
<protein>
    <submittedName>
        <fullName evidence="9">S-2-hydroxy-acid oxidase</fullName>
    </submittedName>
</protein>
<dbReference type="PROSITE" id="PS00557">
    <property type="entry name" value="FMN_HYDROXY_ACID_DH_1"/>
    <property type="match status" value="1"/>
</dbReference>
<keyword evidence="3 7" id="KW-0288">FMN</keyword>
<feature type="binding site" evidence="7">
    <location>
        <position position="31"/>
    </location>
    <ligand>
        <name>glyoxylate</name>
        <dbReference type="ChEBI" id="CHEBI:36655"/>
    </ligand>
</feature>
<feature type="binding site" evidence="7">
    <location>
        <position position="193"/>
    </location>
    <ligand>
        <name>glyoxylate</name>
        <dbReference type="ChEBI" id="CHEBI:36655"/>
    </ligand>
</feature>
<feature type="binding site" evidence="7">
    <location>
        <begin position="352"/>
        <end position="353"/>
    </location>
    <ligand>
        <name>FMN</name>
        <dbReference type="ChEBI" id="CHEBI:58210"/>
    </ligand>
</feature>
<feature type="binding site" evidence="7">
    <location>
        <begin position="99"/>
        <end position="101"/>
    </location>
    <ligand>
        <name>FMN</name>
        <dbReference type="ChEBI" id="CHEBI:58210"/>
    </ligand>
</feature>
<evidence type="ECO:0000313" key="10">
    <source>
        <dbReference type="Proteomes" id="UP001150904"/>
    </source>
</evidence>
<dbReference type="OrthoDB" id="1925334at2759"/>
<evidence type="ECO:0000256" key="6">
    <source>
        <dbReference type="PIRSR" id="PIRSR000138-1"/>
    </source>
</evidence>
<feature type="binding site" evidence="7">
    <location>
        <position position="156"/>
    </location>
    <ligand>
        <name>FMN</name>
        <dbReference type="ChEBI" id="CHEBI:58210"/>
    </ligand>
</feature>
<dbReference type="CDD" id="cd02809">
    <property type="entry name" value="alpha_hydroxyacid_oxid_FMN"/>
    <property type="match status" value="1"/>
</dbReference>